<dbReference type="PANTHER" id="PTHR35580">
    <property type="entry name" value="CELL SURFACE GLYCOPROTEIN (S-LAYER PROTEIN)-LIKE PROTEIN"/>
    <property type="match status" value="1"/>
</dbReference>
<feature type="non-terminal residue" evidence="1">
    <location>
        <position position="1"/>
    </location>
</feature>
<evidence type="ECO:0008006" key="3">
    <source>
        <dbReference type="Google" id="ProtNLM"/>
    </source>
</evidence>
<dbReference type="Proteomes" id="UP000075635">
    <property type="component" value="Unassembled WGS sequence"/>
</dbReference>
<dbReference type="SUPFAM" id="SSF50998">
    <property type="entry name" value="Quinoprotein alcohol dehydrogenase-like"/>
    <property type="match status" value="1"/>
</dbReference>
<dbReference type="PANTHER" id="PTHR35580:SF1">
    <property type="entry name" value="PHYTASE-LIKE DOMAIN-CONTAINING PROTEIN"/>
    <property type="match status" value="1"/>
</dbReference>
<dbReference type="InterPro" id="IPR011047">
    <property type="entry name" value="Quinoprotein_ADH-like_sf"/>
</dbReference>
<gene>
    <name evidence="1" type="ORF">BE17_42730</name>
</gene>
<sequence>TRPCYSGPPETEGVGRCRAGVQRCDESSRAWGACEGEIGPVAETCNDEDDDCDGELDDDTPGSGEPCSSGLLGACAAGVTACVGAREVCSPVQTPAVEACATPEDESCDGLTLCQGAVLWSKRFGSSARERAVAAVDPDDNIVLVGGFNATLDLGGVELVTAGLGDIFVAKLDRDGDHLWSKRFGSAAGEEEATAVGIDAAGNIVVAGTGNGSVDFGQGAIPLEGGFLMKLGRDGQLLWSRPLGEFAKFAVDAAGGIYTGEGRNDPALCGETTSDGVVFSKLDPSGHEVWERCVPGSASIAQVAVDSDGSPVAIGGAYTGLDFGDGPLGNDRAATAFAVKLDPGGDVAWGRRVINSSGFNSARGDTIAVDRAHNIIAGGALESEGSDDLPYTPKLRAFTPAGAPLWEREFTRASAVVEHVVADGASQVVLSGSFSGSIELGGAPLTTGSAFVGKLNFAGEHIWSRALTAVPHLAVDSTGNIVLSGAFGEPFDLGNGPVASRGETDIFLVKLAP</sequence>
<reference evidence="1 2" key="1">
    <citation type="submission" date="2014-02" db="EMBL/GenBank/DDBJ databases">
        <title>The small core and large imbalanced accessory genome model reveals a collaborative survival strategy of Sorangium cellulosum strains in nature.</title>
        <authorList>
            <person name="Han K."/>
            <person name="Peng R."/>
            <person name="Blom J."/>
            <person name="Li Y.-Z."/>
        </authorList>
    </citation>
    <scope>NUCLEOTIDE SEQUENCE [LARGE SCALE GENOMIC DNA]</scope>
    <source>
        <strain evidence="1 2">So0011-07</strain>
    </source>
</reference>
<accession>A0A150S284</accession>
<proteinExistence type="predicted"/>
<dbReference type="EMBL" id="JEMB01001536">
    <property type="protein sequence ID" value="KYF86527.1"/>
    <property type="molecule type" value="Genomic_DNA"/>
</dbReference>
<evidence type="ECO:0000313" key="1">
    <source>
        <dbReference type="EMBL" id="KYF86527.1"/>
    </source>
</evidence>
<dbReference type="Gene3D" id="2.120.10.30">
    <property type="entry name" value="TolB, C-terminal domain"/>
    <property type="match status" value="1"/>
</dbReference>
<dbReference type="InterPro" id="IPR011042">
    <property type="entry name" value="6-blade_b-propeller_TolB-like"/>
</dbReference>
<protein>
    <recommendedName>
        <fullName evidence="3">Nucleotide-binding protein</fullName>
    </recommendedName>
</protein>
<dbReference type="InterPro" id="IPR052918">
    <property type="entry name" value="Motility_Chemotaxis_Reg"/>
</dbReference>
<name>A0A150S284_SORCE</name>
<comment type="caution">
    <text evidence="1">The sequence shown here is derived from an EMBL/GenBank/DDBJ whole genome shotgun (WGS) entry which is preliminary data.</text>
</comment>
<dbReference type="AlphaFoldDB" id="A0A150S284"/>
<organism evidence="1 2">
    <name type="scientific">Sorangium cellulosum</name>
    <name type="common">Polyangium cellulosum</name>
    <dbReference type="NCBI Taxonomy" id="56"/>
    <lineage>
        <taxon>Bacteria</taxon>
        <taxon>Pseudomonadati</taxon>
        <taxon>Myxococcota</taxon>
        <taxon>Polyangia</taxon>
        <taxon>Polyangiales</taxon>
        <taxon>Polyangiaceae</taxon>
        <taxon>Sorangium</taxon>
    </lineage>
</organism>
<evidence type="ECO:0000313" key="2">
    <source>
        <dbReference type="Proteomes" id="UP000075635"/>
    </source>
</evidence>